<feature type="domain" description="N-acetyltransferase" evidence="1">
    <location>
        <begin position="2"/>
        <end position="187"/>
    </location>
</feature>
<dbReference type="Pfam" id="PF00583">
    <property type="entry name" value="Acetyltransf_1"/>
    <property type="match status" value="1"/>
</dbReference>
<accession>A0A2W7JBB0</accession>
<dbReference type="Proteomes" id="UP000249688">
    <property type="component" value="Unassembled WGS sequence"/>
</dbReference>
<comment type="caution">
    <text evidence="2">The sequence shown here is derived from an EMBL/GenBank/DDBJ whole genome shotgun (WGS) entry which is preliminary data.</text>
</comment>
<dbReference type="InterPro" id="IPR000182">
    <property type="entry name" value="GNAT_dom"/>
</dbReference>
<keyword evidence="3" id="KW-1185">Reference proteome</keyword>
<name>A0A2W7JBB0_9PROT</name>
<dbReference type="OrthoDB" id="9799154at2"/>
<dbReference type="GO" id="GO:0016747">
    <property type="term" value="F:acyltransferase activity, transferring groups other than amino-acyl groups"/>
    <property type="evidence" value="ECO:0007669"/>
    <property type="project" value="InterPro"/>
</dbReference>
<dbReference type="CDD" id="cd04301">
    <property type="entry name" value="NAT_SF"/>
    <property type="match status" value="1"/>
</dbReference>
<sequence>MIAIRRARPEDAPAIGAVHVAAWRATYAGILPDTFLAGLSARRVATGYLRDLVSRRDGHAIFVATASGPDRPAAPEAGPQIVGFCSGGRARGHGLADGEIETLYLMEDWHEHGVGRRLMRAMAAHLSAIGCRNAMLWVLSKNPTRFFYSHLHGKVVATDQTLVAGQRVEQRAMLWDPIELLLEATASTP</sequence>
<dbReference type="EMBL" id="QKYU01000004">
    <property type="protein sequence ID" value="PZW48798.1"/>
    <property type="molecule type" value="Genomic_DNA"/>
</dbReference>
<protein>
    <recommendedName>
        <fullName evidence="1">N-acetyltransferase domain-containing protein</fullName>
    </recommendedName>
</protein>
<dbReference type="InterPro" id="IPR016181">
    <property type="entry name" value="Acyl_CoA_acyltransferase"/>
</dbReference>
<reference evidence="2 3" key="1">
    <citation type="submission" date="2018-06" db="EMBL/GenBank/DDBJ databases">
        <title>Genomic Encyclopedia of Archaeal and Bacterial Type Strains, Phase II (KMG-II): from individual species to whole genera.</title>
        <authorList>
            <person name="Goeker M."/>
        </authorList>
    </citation>
    <scope>NUCLEOTIDE SEQUENCE [LARGE SCALE GENOMIC DNA]</scope>
    <source>
        <strain evidence="2 3">DSM 24525</strain>
    </source>
</reference>
<evidence type="ECO:0000313" key="3">
    <source>
        <dbReference type="Proteomes" id="UP000249688"/>
    </source>
</evidence>
<organism evidence="2 3">
    <name type="scientific">Humitalea rosea</name>
    <dbReference type="NCBI Taxonomy" id="990373"/>
    <lineage>
        <taxon>Bacteria</taxon>
        <taxon>Pseudomonadati</taxon>
        <taxon>Pseudomonadota</taxon>
        <taxon>Alphaproteobacteria</taxon>
        <taxon>Acetobacterales</taxon>
        <taxon>Roseomonadaceae</taxon>
        <taxon>Humitalea</taxon>
    </lineage>
</organism>
<gene>
    <name evidence="2" type="ORF">C8P66_104216</name>
</gene>
<dbReference type="PROSITE" id="PS51186">
    <property type="entry name" value="GNAT"/>
    <property type="match status" value="1"/>
</dbReference>
<dbReference type="SUPFAM" id="SSF55729">
    <property type="entry name" value="Acyl-CoA N-acyltransferases (Nat)"/>
    <property type="match status" value="1"/>
</dbReference>
<dbReference type="RefSeq" id="WP_111397111.1">
    <property type="nucleotide sequence ID" value="NZ_QKYU01000004.1"/>
</dbReference>
<evidence type="ECO:0000313" key="2">
    <source>
        <dbReference type="EMBL" id="PZW48798.1"/>
    </source>
</evidence>
<dbReference type="Gene3D" id="3.40.630.30">
    <property type="match status" value="1"/>
</dbReference>
<dbReference type="AlphaFoldDB" id="A0A2W7JBB0"/>
<proteinExistence type="predicted"/>
<evidence type="ECO:0000259" key="1">
    <source>
        <dbReference type="PROSITE" id="PS51186"/>
    </source>
</evidence>